<feature type="modified residue" description="Phosphohistidine" evidence="5">
    <location>
        <position position="995"/>
    </location>
</feature>
<dbReference type="Proteomes" id="UP001196980">
    <property type="component" value="Unassembled WGS sequence"/>
</dbReference>
<dbReference type="CDD" id="cd00082">
    <property type="entry name" value="HisKA"/>
    <property type="match status" value="1"/>
</dbReference>
<evidence type="ECO:0000313" key="13">
    <source>
        <dbReference type="EMBL" id="MBV6342281.1"/>
    </source>
</evidence>
<dbReference type="PROSITE" id="PS50113">
    <property type="entry name" value="PAC"/>
    <property type="match status" value="2"/>
</dbReference>
<evidence type="ECO:0000256" key="2">
    <source>
        <dbReference type="ARBA" id="ARBA00012438"/>
    </source>
</evidence>
<dbReference type="Pfam" id="PF00989">
    <property type="entry name" value="PAS"/>
    <property type="match status" value="1"/>
</dbReference>
<dbReference type="SMART" id="SM00086">
    <property type="entry name" value="PAC"/>
    <property type="match status" value="2"/>
</dbReference>
<dbReference type="CDD" id="cd17546">
    <property type="entry name" value="REC_hyHK_CKI1_RcsC-like"/>
    <property type="match status" value="1"/>
</dbReference>
<protein>
    <recommendedName>
        <fullName evidence="2">histidine kinase</fullName>
        <ecNumber evidence="2">2.7.13.3</ecNumber>
    </recommendedName>
</protein>
<name>A0ABS6S0E8_9BACT</name>
<dbReference type="InterPro" id="IPR000014">
    <property type="entry name" value="PAS"/>
</dbReference>
<evidence type="ECO:0000259" key="9">
    <source>
        <dbReference type="PROSITE" id="PS50110"/>
    </source>
</evidence>
<dbReference type="CDD" id="cd00156">
    <property type="entry name" value="REC"/>
    <property type="match status" value="1"/>
</dbReference>
<evidence type="ECO:0000256" key="5">
    <source>
        <dbReference type="PROSITE-ProRule" id="PRU00110"/>
    </source>
</evidence>
<feature type="domain" description="PAC" evidence="11">
    <location>
        <begin position="333"/>
        <end position="385"/>
    </location>
</feature>
<dbReference type="InterPro" id="IPR001610">
    <property type="entry name" value="PAC"/>
</dbReference>
<organism evidence="13 14">
    <name type="scientific">Candidatus Magnetobacterium casense</name>
    <dbReference type="NCBI Taxonomy" id="1455061"/>
    <lineage>
        <taxon>Bacteria</taxon>
        <taxon>Pseudomonadati</taxon>
        <taxon>Nitrospirota</taxon>
        <taxon>Thermodesulfovibrionia</taxon>
        <taxon>Thermodesulfovibrionales</taxon>
        <taxon>Candidatus Magnetobacteriaceae</taxon>
        <taxon>Candidatus Magnetobacterium</taxon>
    </lineage>
</organism>
<evidence type="ECO:0000259" key="11">
    <source>
        <dbReference type="PROSITE" id="PS50113"/>
    </source>
</evidence>
<feature type="region of interest" description="Disordered" evidence="7">
    <location>
        <begin position="910"/>
        <end position="941"/>
    </location>
</feature>
<dbReference type="PROSITE" id="PS50110">
    <property type="entry name" value="RESPONSE_REGULATORY"/>
    <property type="match status" value="2"/>
</dbReference>
<dbReference type="PROSITE" id="PS50894">
    <property type="entry name" value="HPT"/>
    <property type="match status" value="1"/>
</dbReference>
<evidence type="ECO:0000259" key="8">
    <source>
        <dbReference type="PROSITE" id="PS50109"/>
    </source>
</evidence>
<dbReference type="Pfam" id="PF02518">
    <property type="entry name" value="HATPase_c"/>
    <property type="match status" value="1"/>
</dbReference>
<dbReference type="RefSeq" id="WP_218252903.1">
    <property type="nucleotide sequence ID" value="NZ_JABXWD010000227.1"/>
</dbReference>
<dbReference type="InterPro" id="IPR008207">
    <property type="entry name" value="Sig_transdc_His_kin_Hpt_dom"/>
</dbReference>
<dbReference type="PROSITE" id="PS50112">
    <property type="entry name" value="PAS"/>
    <property type="match status" value="2"/>
</dbReference>
<dbReference type="InterPro" id="IPR001789">
    <property type="entry name" value="Sig_transdc_resp-reg_receiver"/>
</dbReference>
<gene>
    <name evidence="13" type="ORF">HWQ67_11850</name>
</gene>
<dbReference type="NCBIfam" id="TIGR00229">
    <property type="entry name" value="sensory_box"/>
    <property type="match status" value="2"/>
</dbReference>
<comment type="caution">
    <text evidence="13">The sequence shown here is derived from an EMBL/GenBank/DDBJ whole genome shotgun (WGS) entry which is preliminary data.</text>
</comment>
<dbReference type="PANTHER" id="PTHR45339">
    <property type="entry name" value="HYBRID SIGNAL TRANSDUCTION HISTIDINE KINASE J"/>
    <property type="match status" value="1"/>
</dbReference>
<dbReference type="InterPro" id="IPR005467">
    <property type="entry name" value="His_kinase_dom"/>
</dbReference>
<dbReference type="SMART" id="SM00387">
    <property type="entry name" value="HATPase_c"/>
    <property type="match status" value="1"/>
</dbReference>
<evidence type="ECO:0000256" key="4">
    <source>
        <dbReference type="ARBA" id="ARBA00023012"/>
    </source>
</evidence>
<feature type="domain" description="Response regulatory" evidence="9">
    <location>
        <begin position="646"/>
        <end position="767"/>
    </location>
</feature>
<dbReference type="EC" id="2.7.13.3" evidence="2"/>
<feature type="compositionally biased region" description="Polar residues" evidence="7">
    <location>
        <begin position="913"/>
        <end position="937"/>
    </location>
</feature>
<dbReference type="InterPro" id="IPR003661">
    <property type="entry name" value="HisK_dim/P_dom"/>
</dbReference>
<feature type="modified residue" description="4-aspartylphosphate" evidence="6">
    <location>
        <position position="700"/>
    </location>
</feature>
<evidence type="ECO:0000256" key="7">
    <source>
        <dbReference type="SAM" id="MobiDB-lite"/>
    </source>
</evidence>
<dbReference type="Pfam" id="PF00512">
    <property type="entry name" value="HisKA"/>
    <property type="match status" value="1"/>
</dbReference>
<reference evidence="13 14" key="1">
    <citation type="journal article" date="2020" name="J Geophys Res Biogeosci">
        <title>Magnetotaxis as an Adaptation to Enable Bacterial Shuttling of Microbial Sulfur and Sulfur Cycling Across Aquatic Oxic#Anoxic Interfaces.</title>
        <authorList>
            <person name="Li J."/>
            <person name="Liu P."/>
            <person name="Wang J."/>
            <person name="Roberts A.P."/>
            <person name="Pan Y."/>
        </authorList>
    </citation>
    <scope>NUCLEOTIDE SEQUENCE [LARGE SCALE GENOMIC DNA]</scope>
    <source>
        <strain evidence="13 14">MYR-1_YQ</strain>
    </source>
</reference>
<feature type="modified residue" description="4-aspartylphosphate" evidence="6">
    <location>
        <position position="840"/>
    </location>
</feature>
<accession>A0ABS6S0E8</accession>
<dbReference type="EMBL" id="JABXWD010000227">
    <property type="protein sequence ID" value="MBV6342281.1"/>
    <property type="molecule type" value="Genomic_DNA"/>
</dbReference>
<dbReference type="InterPro" id="IPR013767">
    <property type="entry name" value="PAS_fold"/>
</dbReference>
<evidence type="ECO:0000256" key="1">
    <source>
        <dbReference type="ARBA" id="ARBA00000085"/>
    </source>
</evidence>
<dbReference type="InterPro" id="IPR003594">
    <property type="entry name" value="HATPase_dom"/>
</dbReference>
<dbReference type="CDD" id="cd16922">
    <property type="entry name" value="HATPase_EvgS-ArcB-TorS-like"/>
    <property type="match status" value="1"/>
</dbReference>
<dbReference type="SMART" id="SM00448">
    <property type="entry name" value="REC"/>
    <property type="match status" value="2"/>
</dbReference>
<proteinExistence type="predicted"/>
<feature type="domain" description="Response regulatory" evidence="9">
    <location>
        <begin position="791"/>
        <end position="910"/>
    </location>
</feature>
<keyword evidence="4" id="KW-0902">Two-component regulatory system</keyword>
<dbReference type="SMART" id="SM00388">
    <property type="entry name" value="HisKA"/>
    <property type="match status" value="1"/>
</dbReference>
<feature type="domain" description="PAC" evidence="11">
    <location>
        <begin position="203"/>
        <end position="258"/>
    </location>
</feature>
<sequence length="1050" mass="116957">MPKIKILLILDDAQEQLAIMQSCQSKGLTCSYTAAESVADARGKLIRDRHDVVILDNHLRGSDALALRDYLGATPVILITDDAETAGMALKADFECLARDPQRYYLTVLPTLINHAVRSSQAISEARVQQAQLLNAQLYQKEIINSSLDMIIAVDTNHRIVEFNRAAEATFGYKADEVIGKDINMLYCDDTELFSTHKLLSETGVFMGVVHNRRKDNDIFPAFISASVMRNINGDIVGFMGISRDISEQRRGEDALWSSEHRYRNLVENMHDFVVEIDPEGILLFVNKSFARSMGYRIDSITGGNYASLIHPDDVENFMAKCPLNRTRIAHLRNCEYRLKVADGSFINVITNGDPVFDYEGSLTSFLLVSFDMTVRKKAEDELNKAKEKAIAANKAKSEFLTNISHELRTPMNGIIGMTELTLDTHLTADQKKYLEMVRDSANSLMTLLNSILDFSKIEAGKLELEDIDFNVREVIESAIESITPQAEKKDLELLCHIAPDVATTVRGDPTRIRQIIVNLMGNGIKFTEHGAVVLYLRRGQTEGEPEKVVLDFAVRDTGIGIPADKIDTIFDSFTQVDGSVTRKYGGTGLGLTISRQLVKLMNGNISVESTKDKGTTFHFTVEVKGTDKVIDRDASKHWSALAGKRVLVVDSHKLSRRIITDMLYDYNMIVTQADSPQAAIEHLSNACFNGKPFAVTLIDSNLSVVNAFDLANQIKNDTVFGETEIIMLVRTSETRLTYRYKGSTIWGVVHKPVKRSTLIDSIYLATGGFLSETSLMQTHITHKKIHQKLSVLLAEDNYINRELATKIIEKLGHEVVSVTTGKEAIDALSKRHYDILFMDIQMPEMDGFEATGIIRQAEGKHFDPHIPIIAMTAHAMKGDKERCLDAGMNGYISKPISIASLIETIEQHAPASGTSGATPSQRQPNTVAPPQSSDDTAATGKIFDREDVFNRLNGDEELMQKIFEVFMLDAPRQMEILKRALDDNDATVVERQAHSIKGMAANVGGILTKNEAMRMEIAARKLNLSKALLRFESLQREMNRLIEAIEKTG</sequence>
<dbReference type="SMART" id="SM00091">
    <property type="entry name" value="PAS"/>
    <property type="match status" value="2"/>
</dbReference>
<dbReference type="InterPro" id="IPR000700">
    <property type="entry name" value="PAS-assoc_C"/>
</dbReference>
<dbReference type="CDD" id="cd00088">
    <property type="entry name" value="HPT"/>
    <property type="match status" value="1"/>
</dbReference>
<comment type="catalytic activity">
    <reaction evidence="1">
        <text>ATP + protein L-histidine = ADP + protein N-phospho-L-histidine.</text>
        <dbReference type="EC" id="2.7.13.3"/>
    </reaction>
</comment>
<keyword evidence="3 6" id="KW-0597">Phosphoprotein</keyword>
<feature type="domain" description="PAS" evidence="10">
    <location>
        <begin position="136"/>
        <end position="192"/>
    </location>
</feature>
<evidence type="ECO:0000259" key="10">
    <source>
        <dbReference type="PROSITE" id="PS50112"/>
    </source>
</evidence>
<evidence type="ECO:0000256" key="6">
    <source>
        <dbReference type="PROSITE-ProRule" id="PRU00169"/>
    </source>
</evidence>
<dbReference type="Pfam" id="PF01627">
    <property type="entry name" value="Hpt"/>
    <property type="match status" value="1"/>
</dbReference>
<feature type="domain" description="PAS" evidence="10">
    <location>
        <begin position="259"/>
        <end position="316"/>
    </location>
</feature>
<dbReference type="PANTHER" id="PTHR45339:SF1">
    <property type="entry name" value="HYBRID SIGNAL TRANSDUCTION HISTIDINE KINASE J"/>
    <property type="match status" value="1"/>
</dbReference>
<dbReference type="Pfam" id="PF00072">
    <property type="entry name" value="Response_reg"/>
    <property type="match status" value="2"/>
</dbReference>
<evidence type="ECO:0000259" key="12">
    <source>
        <dbReference type="PROSITE" id="PS50894"/>
    </source>
</evidence>
<dbReference type="PROSITE" id="PS50109">
    <property type="entry name" value="HIS_KIN"/>
    <property type="match status" value="1"/>
</dbReference>
<dbReference type="Pfam" id="PF13426">
    <property type="entry name" value="PAS_9"/>
    <property type="match status" value="1"/>
</dbReference>
<feature type="domain" description="Histidine kinase" evidence="8">
    <location>
        <begin position="403"/>
        <end position="626"/>
    </location>
</feature>
<dbReference type="CDD" id="cd00130">
    <property type="entry name" value="PAS"/>
    <property type="match status" value="2"/>
</dbReference>
<feature type="domain" description="HPt" evidence="12">
    <location>
        <begin position="956"/>
        <end position="1050"/>
    </location>
</feature>
<evidence type="ECO:0000313" key="14">
    <source>
        <dbReference type="Proteomes" id="UP001196980"/>
    </source>
</evidence>
<evidence type="ECO:0000256" key="3">
    <source>
        <dbReference type="ARBA" id="ARBA00022553"/>
    </source>
</evidence>
<keyword evidence="14" id="KW-1185">Reference proteome</keyword>